<keyword evidence="1" id="KW-0472">Membrane</keyword>
<dbReference type="Pfam" id="PF06580">
    <property type="entry name" value="His_kinase"/>
    <property type="match status" value="1"/>
</dbReference>
<feature type="transmembrane region" description="Helical" evidence="1">
    <location>
        <begin position="126"/>
        <end position="146"/>
    </location>
</feature>
<dbReference type="RefSeq" id="WP_408091933.1">
    <property type="nucleotide sequence ID" value="NZ_JBELPY010000011.1"/>
</dbReference>
<gene>
    <name evidence="3" type="ORF">ABS765_14910</name>
</gene>
<comment type="caution">
    <text evidence="3">The sequence shown here is derived from an EMBL/GenBank/DDBJ whole genome shotgun (WGS) entry which is preliminary data.</text>
</comment>
<dbReference type="InterPro" id="IPR010559">
    <property type="entry name" value="Sig_transdc_His_kin_internal"/>
</dbReference>
<dbReference type="Gene3D" id="3.30.565.10">
    <property type="entry name" value="Histidine kinase-like ATPase, C-terminal domain"/>
    <property type="match status" value="1"/>
</dbReference>
<keyword evidence="1" id="KW-0812">Transmembrane</keyword>
<dbReference type="InterPro" id="IPR036890">
    <property type="entry name" value="HATPase_C_sf"/>
</dbReference>
<dbReference type="PANTHER" id="PTHR34220">
    <property type="entry name" value="SENSOR HISTIDINE KINASE YPDA"/>
    <property type="match status" value="1"/>
</dbReference>
<evidence type="ECO:0000256" key="1">
    <source>
        <dbReference type="SAM" id="Phobius"/>
    </source>
</evidence>
<accession>A0ABW8Y600</accession>
<organism evidence="3 4">
    <name type="scientific">Chryseobacterium terrae</name>
    <dbReference type="NCBI Taxonomy" id="3163299"/>
    <lineage>
        <taxon>Bacteria</taxon>
        <taxon>Pseudomonadati</taxon>
        <taxon>Bacteroidota</taxon>
        <taxon>Flavobacteriia</taxon>
        <taxon>Flavobacteriales</taxon>
        <taxon>Weeksellaceae</taxon>
        <taxon>Chryseobacterium group</taxon>
        <taxon>Chryseobacterium</taxon>
    </lineage>
</organism>
<keyword evidence="4" id="KW-1185">Reference proteome</keyword>
<protein>
    <submittedName>
        <fullName evidence="3">Histidine kinase</fullName>
    </submittedName>
</protein>
<proteinExistence type="predicted"/>
<feature type="transmembrane region" description="Helical" evidence="1">
    <location>
        <begin position="85"/>
        <end position="106"/>
    </location>
</feature>
<reference evidence="3 4" key="1">
    <citation type="submission" date="2024-06" db="EMBL/GenBank/DDBJ databases">
        <authorList>
            <person name="Kaempfer P."/>
            <person name="Viver T."/>
        </authorList>
    </citation>
    <scope>NUCLEOTIDE SEQUENCE [LARGE SCALE GENOMIC DNA]</scope>
    <source>
        <strain evidence="3 4">ST-37</strain>
    </source>
</reference>
<dbReference type="Proteomes" id="UP001629058">
    <property type="component" value="Unassembled WGS sequence"/>
</dbReference>
<dbReference type="InterPro" id="IPR050640">
    <property type="entry name" value="Bact_2-comp_sensor_kinase"/>
</dbReference>
<keyword evidence="3" id="KW-0418">Kinase</keyword>
<sequence length="358" mass="42092">MKVYQHNKNSGIINFLVDARYRFFRHMLLLLWLFSLLSNANFTSEFTENSRYLLFLVVFLTFVTMIYINMYVIVPLFFFRGKYIAYFLTVVLLCILGLVFLIVIIGDLFAKYHINGPHKNFEINEYFASINFVMLFILLTTTIKLLQRWIKDNNRMSELKTLTMNLELNELKNQITPHFLFNMLNNIKALIRNDASKATDIIVRLSDLLRYQLYESSNEKVRLTSEINFITNFLSLEKVRRDHFDFTIQTHDNSSDLKMVEIPPNLFMPFVENAVKHSADIMENENNINIEFSITEKEIYFSCINSVCADQDISKNLYGGLGLKNITRRLQLLYDKSDYTLEISPSLDQYSINLKIPI</sequence>
<evidence type="ECO:0000259" key="2">
    <source>
        <dbReference type="Pfam" id="PF06580"/>
    </source>
</evidence>
<dbReference type="GO" id="GO:0016301">
    <property type="term" value="F:kinase activity"/>
    <property type="evidence" value="ECO:0007669"/>
    <property type="project" value="UniProtKB-KW"/>
</dbReference>
<keyword evidence="3" id="KW-0808">Transferase</keyword>
<evidence type="ECO:0000313" key="4">
    <source>
        <dbReference type="Proteomes" id="UP001629058"/>
    </source>
</evidence>
<name>A0ABW8Y600_9FLAO</name>
<feature type="domain" description="Signal transduction histidine kinase internal region" evidence="2">
    <location>
        <begin position="167"/>
        <end position="241"/>
    </location>
</feature>
<evidence type="ECO:0000313" key="3">
    <source>
        <dbReference type="EMBL" id="MFL9835315.1"/>
    </source>
</evidence>
<keyword evidence="1" id="KW-1133">Transmembrane helix</keyword>
<dbReference type="PANTHER" id="PTHR34220:SF7">
    <property type="entry name" value="SENSOR HISTIDINE KINASE YPDA"/>
    <property type="match status" value="1"/>
</dbReference>
<feature type="transmembrane region" description="Helical" evidence="1">
    <location>
        <begin position="52"/>
        <end position="78"/>
    </location>
</feature>
<dbReference type="EMBL" id="JBELPY010000011">
    <property type="protein sequence ID" value="MFL9835315.1"/>
    <property type="molecule type" value="Genomic_DNA"/>
</dbReference>